<feature type="region of interest" description="Disordered" evidence="1">
    <location>
        <begin position="42"/>
        <end position="269"/>
    </location>
</feature>
<comment type="caution">
    <text evidence="3">The sequence shown here is derived from an EMBL/GenBank/DDBJ whole genome shotgun (WGS) entry which is preliminary data.</text>
</comment>
<evidence type="ECO:0000256" key="1">
    <source>
        <dbReference type="SAM" id="MobiDB-lite"/>
    </source>
</evidence>
<organism evidence="3 4">
    <name type="scientific">Riccia fluitans</name>
    <dbReference type="NCBI Taxonomy" id="41844"/>
    <lineage>
        <taxon>Eukaryota</taxon>
        <taxon>Viridiplantae</taxon>
        <taxon>Streptophyta</taxon>
        <taxon>Embryophyta</taxon>
        <taxon>Marchantiophyta</taxon>
        <taxon>Marchantiopsida</taxon>
        <taxon>Marchantiidae</taxon>
        <taxon>Marchantiales</taxon>
        <taxon>Ricciaceae</taxon>
        <taxon>Riccia</taxon>
    </lineage>
</organism>
<dbReference type="EMBL" id="JBHFFA010000006">
    <property type="protein sequence ID" value="KAL2621018.1"/>
    <property type="molecule type" value="Genomic_DNA"/>
</dbReference>
<name>A0ABD1Y2V9_9MARC</name>
<feature type="compositionally biased region" description="Low complexity" evidence="1">
    <location>
        <begin position="203"/>
        <end position="213"/>
    </location>
</feature>
<evidence type="ECO:0000256" key="2">
    <source>
        <dbReference type="SAM" id="Phobius"/>
    </source>
</evidence>
<keyword evidence="2" id="KW-0472">Membrane</keyword>
<feature type="compositionally biased region" description="Basic and acidic residues" evidence="1">
    <location>
        <begin position="259"/>
        <end position="269"/>
    </location>
</feature>
<dbReference type="AlphaFoldDB" id="A0ABD1Y2V9"/>
<evidence type="ECO:0000313" key="4">
    <source>
        <dbReference type="Proteomes" id="UP001605036"/>
    </source>
</evidence>
<evidence type="ECO:0000313" key="3">
    <source>
        <dbReference type="EMBL" id="KAL2621018.1"/>
    </source>
</evidence>
<feature type="compositionally biased region" description="Low complexity" evidence="1">
    <location>
        <begin position="147"/>
        <end position="159"/>
    </location>
</feature>
<keyword evidence="2" id="KW-1133">Transmembrane helix</keyword>
<feature type="compositionally biased region" description="Basic and acidic residues" evidence="1">
    <location>
        <begin position="105"/>
        <end position="115"/>
    </location>
</feature>
<accession>A0ABD1Y2V9</accession>
<keyword evidence="4" id="KW-1185">Reference proteome</keyword>
<feature type="compositionally biased region" description="Low complexity" evidence="1">
    <location>
        <begin position="79"/>
        <end position="95"/>
    </location>
</feature>
<gene>
    <name evidence="3" type="ORF">R1flu_001223</name>
</gene>
<dbReference type="Proteomes" id="UP001605036">
    <property type="component" value="Unassembled WGS sequence"/>
</dbReference>
<reference evidence="3 4" key="1">
    <citation type="submission" date="2024-09" db="EMBL/GenBank/DDBJ databases">
        <title>Chromosome-scale assembly of Riccia fluitans.</title>
        <authorList>
            <person name="Paukszto L."/>
            <person name="Sawicki J."/>
            <person name="Karawczyk K."/>
            <person name="Piernik-Szablinska J."/>
            <person name="Szczecinska M."/>
            <person name="Mazdziarz M."/>
        </authorList>
    </citation>
    <scope>NUCLEOTIDE SEQUENCE [LARGE SCALE GENOMIC DNA]</scope>
    <source>
        <strain evidence="3">Rf_01</strain>
        <tissue evidence="3">Aerial parts of the thallus</tissue>
    </source>
</reference>
<feature type="transmembrane region" description="Helical" evidence="2">
    <location>
        <begin position="6"/>
        <end position="25"/>
    </location>
</feature>
<protein>
    <submittedName>
        <fullName evidence="3">Uncharacterized protein</fullName>
    </submittedName>
</protein>
<proteinExistence type="predicted"/>
<feature type="compositionally biased region" description="Pro residues" evidence="1">
    <location>
        <begin position="54"/>
        <end position="65"/>
    </location>
</feature>
<keyword evidence="2" id="KW-0812">Transmembrane</keyword>
<sequence>MVEAVVYLVPISGVVMLLLIGAVTSKVRRCLACGRPDEQPCGPSGIFIRRRKPPTPPPPPPPSPPLIDLSFQTWAAGSPTTTAPPREAETEATPEPEVPQLPEILHCEIPRDFRRLRYSPTGDNDDEGEIAPAGGGSASRSYLEGARPSQQRSSQLLPQRPRETGEQAPASLRQPPRSVRTWSSAPPLSRRIPLSTPLRIQEPSTSPSSTPSPVQRLSWGSTSPVPSEEESMPQTPGGITISEPSTSASSGRGPAPDPGDPKGKRPMLE</sequence>